<evidence type="ECO:0000313" key="3">
    <source>
        <dbReference type="Proteomes" id="UP000678393"/>
    </source>
</evidence>
<dbReference type="Proteomes" id="UP000678393">
    <property type="component" value="Unassembled WGS sequence"/>
</dbReference>
<feature type="signal peptide" evidence="1">
    <location>
        <begin position="1"/>
        <end position="31"/>
    </location>
</feature>
<feature type="non-terminal residue" evidence="2">
    <location>
        <position position="1"/>
    </location>
</feature>
<evidence type="ECO:0000313" key="2">
    <source>
        <dbReference type="EMBL" id="CAG5123317.1"/>
    </source>
</evidence>
<dbReference type="AlphaFoldDB" id="A0A8S3Z1I2"/>
<gene>
    <name evidence="2" type="ORF">CUNI_LOCUS8875</name>
</gene>
<name>A0A8S3Z1I2_9EUPU</name>
<comment type="caution">
    <text evidence="2">The sequence shown here is derived from an EMBL/GenBank/DDBJ whole genome shotgun (WGS) entry which is preliminary data.</text>
</comment>
<evidence type="ECO:0000256" key="1">
    <source>
        <dbReference type="SAM" id="SignalP"/>
    </source>
</evidence>
<protein>
    <submittedName>
        <fullName evidence="2">Uncharacterized protein</fullName>
    </submittedName>
</protein>
<keyword evidence="1" id="KW-0732">Signal</keyword>
<dbReference type="EMBL" id="CAJHNH020001500">
    <property type="protein sequence ID" value="CAG5123317.1"/>
    <property type="molecule type" value="Genomic_DNA"/>
</dbReference>
<feature type="chain" id="PRO_5035721884" evidence="1">
    <location>
        <begin position="32"/>
        <end position="190"/>
    </location>
</feature>
<accession>A0A8S3Z1I2</accession>
<organism evidence="2 3">
    <name type="scientific">Candidula unifasciata</name>
    <dbReference type="NCBI Taxonomy" id="100452"/>
    <lineage>
        <taxon>Eukaryota</taxon>
        <taxon>Metazoa</taxon>
        <taxon>Spiralia</taxon>
        <taxon>Lophotrochozoa</taxon>
        <taxon>Mollusca</taxon>
        <taxon>Gastropoda</taxon>
        <taxon>Heterobranchia</taxon>
        <taxon>Euthyneura</taxon>
        <taxon>Panpulmonata</taxon>
        <taxon>Eupulmonata</taxon>
        <taxon>Stylommatophora</taxon>
        <taxon>Helicina</taxon>
        <taxon>Helicoidea</taxon>
        <taxon>Geomitridae</taxon>
        <taxon>Candidula</taxon>
    </lineage>
</organism>
<sequence>MPLIHMTAARMLDWSPRLLLLLALCYKTARSQTFNFSLMPTSCDWGLVENDDDISIIGDIDMQGGADNQTLYSLEVDSTSDNQTFKFVCKAIFKSSDCKNNTAEGCYCNQANDGGQELQLYIKQRATEKTNCTYYRLRFKWTNSGHEHLIFVRIPPIYGEASCSLIVNNTSHSLSGHYACPINGRTLSGN</sequence>
<proteinExistence type="predicted"/>
<reference evidence="2" key="1">
    <citation type="submission" date="2021-04" db="EMBL/GenBank/DDBJ databases">
        <authorList>
            <consortium name="Molecular Ecology Group"/>
        </authorList>
    </citation>
    <scope>NUCLEOTIDE SEQUENCE</scope>
</reference>
<keyword evidence="3" id="KW-1185">Reference proteome</keyword>